<protein>
    <submittedName>
        <fullName evidence="8">ABC-type multidrug transport system ATPase subunit</fullName>
    </submittedName>
</protein>
<dbReference type="SUPFAM" id="SSF52540">
    <property type="entry name" value="P-loop containing nucleoside triphosphate hydrolases"/>
    <property type="match status" value="1"/>
</dbReference>
<evidence type="ECO:0000256" key="4">
    <source>
        <dbReference type="ARBA" id="ARBA00022741"/>
    </source>
</evidence>
<keyword evidence="5" id="KW-0067">ATP-binding</keyword>
<evidence type="ECO:0000256" key="3">
    <source>
        <dbReference type="ARBA" id="ARBA00022448"/>
    </source>
</evidence>
<dbReference type="InterPro" id="IPR050763">
    <property type="entry name" value="ABC_transporter_ATP-binding"/>
</dbReference>
<dbReference type="InterPro" id="IPR003439">
    <property type="entry name" value="ABC_transporter-like_ATP-bd"/>
</dbReference>
<feature type="domain" description="ABC transporter" evidence="7">
    <location>
        <begin position="21"/>
        <end position="70"/>
    </location>
</feature>
<gene>
    <name evidence="8" type="ORF">J2S36_000249</name>
</gene>
<organism evidence="8 9">
    <name type="scientific">Arcanobacterium hippocoleae</name>
    <dbReference type="NCBI Taxonomy" id="149017"/>
    <lineage>
        <taxon>Bacteria</taxon>
        <taxon>Bacillati</taxon>
        <taxon>Actinomycetota</taxon>
        <taxon>Actinomycetes</taxon>
        <taxon>Actinomycetales</taxon>
        <taxon>Actinomycetaceae</taxon>
        <taxon>Arcanobacterium</taxon>
    </lineage>
</organism>
<dbReference type="EMBL" id="JAVDUJ010000001">
    <property type="protein sequence ID" value="MDR6938706.1"/>
    <property type="molecule type" value="Genomic_DNA"/>
</dbReference>
<keyword evidence="9" id="KW-1185">Reference proteome</keyword>
<dbReference type="Gene3D" id="3.40.50.300">
    <property type="entry name" value="P-loop containing nucleotide triphosphate hydrolases"/>
    <property type="match status" value="1"/>
</dbReference>
<comment type="similarity">
    <text evidence="2">Belongs to the ABC transporter superfamily.</text>
</comment>
<evidence type="ECO:0000313" key="8">
    <source>
        <dbReference type="EMBL" id="MDR6938706.1"/>
    </source>
</evidence>
<dbReference type="Proteomes" id="UP001266099">
    <property type="component" value="Unassembled WGS sequence"/>
</dbReference>
<keyword evidence="3" id="KW-0813">Transport</keyword>
<comment type="caution">
    <text evidence="8">The sequence shown here is derived from an EMBL/GenBank/DDBJ whole genome shotgun (WGS) entry which is preliminary data.</text>
</comment>
<evidence type="ECO:0000313" key="9">
    <source>
        <dbReference type="Proteomes" id="UP001266099"/>
    </source>
</evidence>
<proteinExistence type="inferred from homology"/>
<dbReference type="Pfam" id="PF00005">
    <property type="entry name" value="ABC_tran"/>
    <property type="match status" value="1"/>
</dbReference>
<keyword evidence="4" id="KW-0547">Nucleotide-binding</keyword>
<evidence type="ECO:0000256" key="2">
    <source>
        <dbReference type="ARBA" id="ARBA00005417"/>
    </source>
</evidence>
<evidence type="ECO:0000259" key="7">
    <source>
        <dbReference type="Pfam" id="PF00005"/>
    </source>
</evidence>
<dbReference type="RefSeq" id="WP_309954729.1">
    <property type="nucleotide sequence ID" value="NZ_JAVDUJ010000001.1"/>
</dbReference>
<keyword evidence="6" id="KW-0046">Antibiotic resistance</keyword>
<evidence type="ECO:0000256" key="6">
    <source>
        <dbReference type="ARBA" id="ARBA00023251"/>
    </source>
</evidence>
<accession>A0ABU1SZZ2</accession>
<reference evidence="8 9" key="1">
    <citation type="submission" date="2023-07" db="EMBL/GenBank/DDBJ databases">
        <title>Sequencing the genomes of 1000 actinobacteria strains.</title>
        <authorList>
            <person name="Klenk H.-P."/>
        </authorList>
    </citation>
    <scope>NUCLEOTIDE SEQUENCE [LARGE SCALE GENOMIC DNA]</scope>
    <source>
        <strain evidence="8 9">DSM 15539</strain>
    </source>
</reference>
<dbReference type="PANTHER" id="PTHR42711">
    <property type="entry name" value="ABC TRANSPORTER ATP-BINDING PROTEIN"/>
    <property type="match status" value="1"/>
</dbReference>
<name>A0ABU1SZZ2_9ACTO</name>
<dbReference type="InterPro" id="IPR027417">
    <property type="entry name" value="P-loop_NTPase"/>
</dbReference>
<sequence>MLTLTNVSRVFERKEKFTAVADISLQVTPGKIHALLGPNGAGKTTTVRMCATLLRPTSGSIEIAGIDAVKHPELARYALSRLRAGMRRESL</sequence>
<comment type="subcellular location">
    <subcellularLocation>
        <location evidence="1">Cell membrane</location>
        <topology evidence="1">Peripheral membrane protein</topology>
    </subcellularLocation>
</comment>
<evidence type="ECO:0000256" key="5">
    <source>
        <dbReference type="ARBA" id="ARBA00022840"/>
    </source>
</evidence>
<dbReference type="PANTHER" id="PTHR42711:SF5">
    <property type="entry name" value="ABC TRANSPORTER ATP-BINDING PROTEIN NATA"/>
    <property type="match status" value="1"/>
</dbReference>
<evidence type="ECO:0000256" key="1">
    <source>
        <dbReference type="ARBA" id="ARBA00004202"/>
    </source>
</evidence>